<proteinExistence type="predicted"/>
<comment type="caution">
    <text evidence="1">The sequence shown here is derived from an EMBL/GenBank/DDBJ whole genome shotgun (WGS) entry which is preliminary data.</text>
</comment>
<evidence type="ECO:0000313" key="2">
    <source>
        <dbReference type="Proteomes" id="UP001311915"/>
    </source>
</evidence>
<sequence>MGSNLCCLNQKDSEIHQPNSKNNTSTLLHQEKSLHQCFLDSPNYVNNPKTTTKRIYVSSPCHEMNNSNFYTPRISFSSPEAMMKKDLFGTPRISFSERVRKIEEINIIGEEKEEEEEEERLMNRTQSGKLKKKVTFKLPQEDDIIIFCSPRKSFEE</sequence>
<keyword evidence="2" id="KW-1185">Reference proteome</keyword>
<dbReference type="AlphaFoldDB" id="A0AAV9K2N5"/>
<name>A0AAV9K2N5_9SOLN</name>
<reference evidence="1 2" key="1">
    <citation type="submission" date="2023-10" db="EMBL/GenBank/DDBJ databases">
        <title>Genome-Wide Identification Analysis in wild type Solanum Pinnatisectum Reveals Some Genes Defensing Phytophthora Infestans.</title>
        <authorList>
            <person name="Sun C."/>
        </authorList>
    </citation>
    <scope>NUCLEOTIDE SEQUENCE [LARGE SCALE GENOMIC DNA]</scope>
    <source>
        <strain evidence="1">LQN</strain>
        <tissue evidence="1">Leaf</tissue>
    </source>
</reference>
<organism evidence="1 2">
    <name type="scientific">Solanum pinnatisectum</name>
    <name type="common">tansyleaf nightshade</name>
    <dbReference type="NCBI Taxonomy" id="50273"/>
    <lineage>
        <taxon>Eukaryota</taxon>
        <taxon>Viridiplantae</taxon>
        <taxon>Streptophyta</taxon>
        <taxon>Embryophyta</taxon>
        <taxon>Tracheophyta</taxon>
        <taxon>Spermatophyta</taxon>
        <taxon>Magnoliopsida</taxon>
        <taxon>eudicotyledons</taxon>
        <taxon>Gunneridae</taxon>
        <taxon>Pentapetalae</taxon>
        <taxon>asterids</taxon>
        <taxon>lamiids</taxon>
        <taxon>Solanales</taxon>
        <taxon>Solanaceae</taxon>
        <taxon>Solanoideae</taxon>
        <taxon>Solaneae</taxon>
        <taxon>Solanum</taxon>
    </lineage>
</organism>
<protein>
    <submittedName>
        <fullName evidence="1">Uncharacterized protein</fullName>
    </submittedName>
</protein>
<dbReference type="Proteomes" id="UP001311915">
    <property type="component" value="Unassembled WGS sequence"/>
</dbReference>
<accession>A0AAV9K2N5</accession>
<dbReference type="EMBL" id="JAWPEI010000012">
    <property type="protein sequence ID" value="KAK4707558.1"/>
    <property type="molecule type" value="Genomic_DNA"/>
</dbReference>
<gene>
    <name evidence="1" type="ORF">R3W88_028483</name>
</gene>
<evidence type="ECO:0000313" key="1">
    <source>
        <dbReference type="EMBL" id="KAK4707558.1"/>
    </source>
</evidence>